<evidence type="ECO:0000256" key="1">
    <source>
        <dbReference type="ARBA" id="ARBA00022747"/>
    </source>
</evidence>
<accession>A0A5J4JJP6</accession>
<sequence>MQLGDIAQIQTGLVLSRKKAEMPYEAKATYSLLSLKNISEDGFIENDSFEAFISHDKLDDHYFTAEGDVLMRLSQPYTAVYIDKDHTGLLIPSYFAIIKVDQEKVLPQYLAWYLNTSNVKKELERSQAGSRIPSTNQHVIRNLPFERLPTSKQKALIELNQLRQKEKLLYRKLMEEKELYYQAIVQQIMKQGERKNG</sequence>
<dbReference type="InterPro" id="IPR044946">
    <property type="entry name" value="Restrct_endonuc_typeI_TRD_sf"/>
</dbReference>
<gene>
    <name evidence="3" type="ORF">BpJC7_18900</name>
</gene>
<keyword evidence="1" id="KW-0680">Restriction system</keyword>
<keyword evidence="2" id="KW-0238">DNA-binding</keyword>
<evidence type="ECO:0000313" key="4">
    <source>
        <dbReference type="Proteomes" id="UP000391919"/>
    </source>
</evidence>
<dbReference type="PANTHER" id="PTHR30408:SF12">
    <property type="entry name" value="TYPE I RESTRICTION ENZYME MJAVIII SPECIFICITY SUBUNIT"/>
    <property type="match status" value="1"/>
</dbReference>
<organism evidence="3 4">
    <name type="scientific">Weizmannia acidilactici</name>
    <dbReference type="NCBI Taxonomy" id="2607726"/>
    <lineage>
        <taxon>Bacteria</taxon>
        <taxon>Bacillati</taxon>
        <taxon>Bacillota</taxon>
        <taxon>Bacilli</taxon>
        <taxon>Bacillales</taxon>
        <taxon>Bacillaceae</taxon>
        <taxon>Heyndrickxia</taxon>
    </lineage>
</organism>
<dbReference type="GO" id="GO:0003677">
    <property type="term" value="F:DNA binding"/>
    <property type="evidence" value="ECO:0007669"/>
    <property type="project" value="UniProtKB-KW"/>
</dbReference>
<dbReference type="PANTHER" id="PTHR30408">
    <property type="entry name" value="TYPE-1 RESTRICTION ENZYME ECOKI SPECIFICITY PROTEIN"/>
    <property type="match status" value="1"/>
</dbReference>
<comment type="caution">
    <text evidence="3">The sequence shown here is derived from an EMBL/GenBank/DDBJ whole genome shotgun (WGS) entry which is preliminary data.</text>
</comment>
<dbReference type="EMBL" id="BKZQ01000023">
    <property type="protein sequence ID" value="GER70587.1"/>
    <property type="molecule type" value="Genomic_DNA"/>
</dbReference>
<dbReference type="AlphaFoldDB" id="A0A5J4JJP6"/>
<dbReference type="Proteomes" id="UP000391919">
    <property type="component" value="Unassembled WGS sequence"/>
</dbReference>
<reference evidence="3 4" key="1">
    <citation type="submission" date="2019-09" db="EMBL/GenBank/DDBJ databases">
        <title>Draft genome sequence of Bacillus sp. JC-7.</title>
        <authorList>
            <person name="Tanaka N."/>
            <person name="Shiwa Y."/>
            <person name="Fujita N."/>
            <person name="Tanasupawat S."/>
        </authorList>
    </citation>
    <scope>NUCLEOTIDE SEQUENCE [LARGE SCALE GENOMIC DNA]</scope>
    <source>
        <strain evidence="3 4">JC-7</strain>
    </source>
</reference>
<keyword evidence="4" id="KW-1185">Reference proteome</keyword>
<name>A0A5J4JJP6_9BACI</name>
<dbReference type="RefSeq" id="WP_080626740.1">
    <property type="nucleotide sequence ID" value="NZ_BKZP01000045.1"/>
</dbReference>
<dbReference type="Gene3D" id="3.90.220.20">
    <property type="entry name" value="DNA methylase specificity domains"/>
    <property type="match status" value="1"/>
</dbReference>
<protein>
    <submittedName>
        <fullName evidence="3">Uncharacterized protein</fullName>
    </submittedName>
</protein>
<dbReference type="GO" id="GO:0009307">
    <property type="term" value="P:DNA restriction-modification system"/>
    <property type="evidence" value="ECO:0007669"/>
    <property type="project" value="UniProtKB-KW"/>
</dbReference>
<dbReference type="InterPro" id="IPR052021">
    <property type="entry name" value="Type-I_RS_S_subunit"/>
</dbReference>
<evidence type="ECO:0000313" key="3">
    <source>
        <dbReference type="EMBL" id="GER70587.1"/>
    </source>
</evidence>
<dbReference type="SUPFAM" id="SSF116734">
    <property type="entry name" value="DNA methylase specificity domain"/>
    <property type="match status" value="1"/>
</dbReference>
<evidence type="ECO:0000256" key="2">
    <source>
        <dbReference type="ARBA" id="ARBA00023125"/>
    </source>
</evidence>
<proteinExistence type="predicted"/>